<evidence type="ECO:0000256" key="5">
    <source>
        <dbReference type="ARBA" id="ARBA00022989"/>
    </source>
</evidence>
<dbReference type="KEGG" id="gfe:Gferi_07940"/>
<feature type="transmembrane region" description="Helical" evidence="7">
    <location>
        <begin position="77"/>
        <end position="97"/>
    </location>
</feature>
<feature type="transmembrane region" description="Helical" evidence="7">
    <location>
        <begin position="393"/>
        <end position="413"/>
    </location>
</feature>
<dbReference type="PANTHER" id="PTHR23513">
    <property type="entry name" value="INTEGRAL MEMBRANE EFFLUX PROTEIN-RELATED"/>
    <property type="match status" value="1"/>
</dbReference>
<sequence>MKSEKKMINKDFMLYLIGRMVSDTGSTIQMMIMPLYIIDIGGTAATIGIFSFLSFLPTLIIYPFAGVLGDRLNRKTIMVVTDLISAGVIMILAILAYWDMLSIGILLVAQVIIILMNGLFEPATRGMLPQLVDQGEATRSNAMVSSMRTASIMVGPVMGAALYAKFGIVMVFIVNGVSFLLSAVSEMMIAYKFTKVKSRSGIIGIFQDLSEGVEFIRSNRTIGLLCLFYLANYMMLQPIFSVILPLLFKMSLKFSDIRYGYVQMIVILGGLVGSIFVGVLFGKDGELRKPLVWGTGFVSAAMMLFTALILPGSISLLGKDTFLFFVSLAGALCLLSISSAFIIIPIQAHIQKETPIQYMSRVFSMMGLLSRGGIPLGALIYGFTLERIALHNTMFSAVLLMIATFTGIIILLLRKTEDLKESNESM</sequence>
<feature type="transmembrane region" description="Helical" evidence="7">
    <location>
        <begin position="260"/>
        <end position="282"/>
    </location>
</feature>
<gene>
    <name evidence="9" type="ORF">Gferi_07940</name>
</gene>
<dbReference type="Proteomes" id="UP000095743">
    <property type="component" value="Chromosome"/>
</dbReference>
<evidence type="ECO:0000256" key="3">
    <source>
        <dbReference type="ARBA" id="ARBA00022475"/>
    </source>
</evidence>
<evidence type="ECO:0000259" key="8">
    <source>
        <dbReference type="PROSITE" id="PS50850"/>
    </source>
</evidence>
<keyword evidence="3" id="KW-1003">Cell membrane</keyword>
<keyword evidence="10" id="KW-1185">Reference proteome</keyword>
<feature type="transmembrane region" description="Helical" evidence="7">
    <location>
        <begin position="291"/>
        <end position="310"/>
    </location>
</feature>
<keyword evidence="6 7" id="KW-0472">Membrane</keyword>
<accession>A0A1D8GF36</accession>
<dbReference type="SUPFAM" id="SSF103473">
    <property type="entry name" value="MFS general substrate transporter"/>
    <property type="match status" value="1"/>
</dbReference>
<feature type="transmembrane region" description="Helical" evidence="7">
    <location>
        <begin position="168"/>
        <end position="191"/>
    </location>
</feature>
<dbReference type="EMBL" id="CP017269">
    <property type="protein sequence ID" value="AOT69510.1"/>
    <property type="molecule type" value="Genomic_DNA"/>
</dbReference>
<evidence type="ECO:0000256" key="6">
    <source>
        <dbReference type="ARBA" id="ARBA00023136"/>
    </source>
</evidence>
<keyword evidence="4 7" id="KW-0812">Transmembrane</keyword>
<evidence type="ECO:0000256" key="2">
    <source>
        <dbReference type="ARBA" id="ARBA00022448"/>
    </source>
</evidence>
<proteinExistence type="predicted"/>
<dbReference type="CDD" id="cd06173">
    <property type="entry name" value="MFS_MefA_like"/>
    <property type="match status" value="1"/>
</dbReference>
<dbReference type="Pfam" id="PF07690">
    <property type="entry name" value="MFS_1"/>
    <property type="match status" value="1"/>
</dbReference>
<evidence type="ECO:0000313" key="10">
    <source>
        <dbReference type="Proteomes" id="UP000095743"/>
    </source>
</evidence>
<feature type="domain" description="Major facilitator superfamily (MFS) profile" evidence="8">
    <location>
        <begin position="11"/>
        <end position="417"/>
    </location>
</feature>
<dbReference type="GO" id="GO:0022857">
    <property type="term" value="F:transmembrane transporter activity"/>
    <property type="evidence" value="ECO:0007669"/>
    <property type="project" value="InterPro"/>
</dbReference>
<dbReference type="PROSITE" id="PS50850">
    <property type="entry name" value="MFS"/>
    <property type="match status" value="1"/>
</dbReference>
<dbReference type="STRING" id="1424294.Gferi_07940"/>
<dbReference type="Gene3D" id="1.20.1250.20">
    <property type="entry name" value="MFS general substrate transporter like domains"/>
    <property type="match status" value="2"/>
</dbReference>
<feature type="transmembrane region" description="Helical" evidence="7">
    <location>
        <begin position="103"/>
        <end position="120"/>
    </location>
</feature>
<feature type="transmembrane region" description="Helical" evidence="7">
    <location>
        <begin position="44"/>
        <end position="65"/>
    </location>
</feature>
<comment type="subcellular location">
    <subcellularLocation>
        <location evidence="1">Cell membrane</location>
        <topology evidence="1">Multi-pass membrane protein</topology>
    </subcellularLocation>
</comment>
<reference evidence="9 10" key="1">
    <citation type="submission" date="2016-09" db="EMBL/GenBank/DDBJ databases">
        <title>Genomic analysis reveals versatility of anaerobic energy metabolism of Geosporobacter ferrireducens IRF9 of phylum Firmicutes.</title>
        <authorList>
            <person name="Kim S.-J."/>
        </authorList>
    </citation>
    <scope>NUCLEOTIDE SEQUENCE [LARGE SCALE GENOMIC DNA]</scope>
    <source>
        <strain evidence="9 10">IRF9</strain>
    </source>
</reference>
<keyword evidence="5 7" id="KW-1133">Transmembrane helix</keyword>
<dbReference type="InterPro" id="IPR020846">
    <property type="entry name" value="MFS_dom"/>
</dbReference>
<feature type="transmembrane region" description="Helical" evidence="7">
    <location>
        <begin position="224"/>
        <end position="248"/>
    </location>
</feature>
<protein>
    <submittedName>
        <fullName evidence="9">MFS transporter</fullName>
    </submittedName>
</protein>
<evidence type="ECO:0000256" key="7">
    <source>
        <dbReference type="SAM" id="Phobius"/>
    </source>
</evidence>
<organism evidence="9 10">
    <name type="scientific">Geosporobacter ferrireducens</name>
    <dbReference type="NCBI Taxonomy" id="1424294"/>
    <lineage>
        <taxon>Bacteria</taxon>
        <taxon>Bacillati</taxon>
        <taxon>Bacillota</taxon>
        <taxon>Clostridia</taxon>
        <taxon>Peptostreptococcales</taxon>
        <taxon>Thermotaleaceae</taxon>
        <taxon>Geosporobacter</taxon>
    </lineage>
</organism>
<name>A0A1D8GF36_9FIRM</name>
<evidence type="ECO:0000256" key="4">
    <source>
        <dbReference type="ARBA" id="ARBA00022692"/>
    </source>
</evidence>
<dbReference type="OrthoDB" id="9763297at2"/>
<feature type="transmembrane region" description="Helical" evidence="7">
    <location>
        <begin position="358"/>
        <end position="381"/>
    </location>
</feature>
<dbReference type="PANTHER" id="PTHR23513:SF6">
    <property type="entry name" value="MAJOR FACILITATOR SUPERFAMILY ASSOCIATED DOMAIN-CONTAINING PROTEIN"/>
    <property type="match status" value="1"/>
</dbReference>
<dbReference type="GO" id="GO:0005886">
    <property type="term" value="C:plasma membrane"/>
    <property type="evidence" value="ECO:0007669"/>
    <property type="project" value="UniProtKB-SubCell"/>
</dbReference>
<evidence type="ECO:0000256" key="1">
    <source>
        <dbReference type="ARBA" id="ARBA00004651"/>
    </source>
</evidence>
<dbReference type="RefSeq" id="WP_069975264.1">
    <property type="nucleotide sequence ID" value="NZ_CP017269.1"/>
</dbReference>
<dbReference type="InterPro" id="IPR036259">
    <property type="entry name" value="MFS_trans_sf"/>
</dbReference>
<evidence type="ECO:0000313" key="9">
    <source>
        <dbReference type="EMBL" id="AOT69510.1"/>
    </source>
</evidence>
<keyword evidence="2" id="KW-0813">Transport</keyword>
<dbReference type="AlphaFoldDB" id="A0A1D8GF36"/>
<feature type="transmembrane region" description="Helical" evidence="7">
    <location>
        <begin position="322"/>
        <end position="346"/>
    </location>
</feature>
<dbReference type="InterPro" id="IPR011701">
    <property type="entry name" value="MFS"/>
</dbReference>